<feature type="compositionally biased region" description="Low complexity" evidence="1">
    <location>
        <begin position="111"/>
        <end position="122"/>
    </location>
</feature>
<evidence type="ECO:0000313" key="2">
    <source>
        <dbReference type="EMBL" id="CAL4958333.1"/>
    </source>
</evidence>
<gene>
    <name evidence="2" type="ORF">URODEC1_LOCUS43055</name>
</gene>
<sequence length="239" mass="24791">MAEATAAAPGTERVRERAVEAKHLCNHALGLLRGAAAHLALPMRVADAPSGRARAQQAGIELFSATRGLVSAAVAMAAAAGFLAQRDAAANPTAPLLSVAEIPEADESERSPSPSTPTAASTPPRPQWRRPSSPHAAADSAAPWLFVTDIPDAHGSERSALGQLREAKAYAEGAYHTVGCCCDRLLTAYDLLGRPGLPGVDCFVDAERGAAHSYLIVAENLAGVSVAYTYTALCLLFPD</sequence>
<dbReference type="Pfam" id="PF06533">
    <property type="entry name" value="DUF1110"/>
    <property type="match status" value="2"/>
</dbReference>
<dbReference type="InterPro" id="IPR010535">
    <property type="entry name" value="DUF1110"/>
</dbReference>
<dbReference type="PANTHER" id="PTHR35356">
    <property type="entry name" value="OS01G0156300 PROTEIN-RELATED"/>
    <property type="match status" value="1"/>
</dbReference>
<reference evidence="3" key="1">
    <citation type="submission" date="2024-06" db="EMBL/GenBank/DDBJ databases">
        <authorList>
            <person name="Ryan C."/>
        </authorList>
    </citation>
    <scope>NUCLEOTIDE SEQUENCE [LARGE SCALE GENOMIC DNA]</scope>
</reference>
<evidence type="ECO:0000256" key="1">
    <source>
        <dbReference type="SAM" id="MobiDB-lite"/>
    </source>
</evidence>
<name>A0ABC8ZDB1_9POAL</name>
<protein>
    <submittedName>
        <fullName evidence="2">Uncharacterized protein</fullName>
    </submittedName>
</protein>
<accession>A0ABC8ZDB1</accession>
<evidence type="ECO:0000313" key="3">
    <source>
        <dbReference type="Proteomes" id="UP001497457"/>
    </source>
</evidence>
<reference evidence="2 3" key="2">
    <citation type="submission" date="2024-10" db="EMBL/GenBank/DDBJ databases">
        <authorList>
            <person name="Ryan C."/>
        </authorList>
    </citation>
    <scope>NUCLEOTIDE SEQUENCE [LARGE SCALE GENOMIC DNA]</scope>
</reference>
<proteinExistence type="predicted"/>
<feature type="region of interest" description="Disordered" evidence="1">
    <location>
        <begin position="104"/>
        <end position="137"/>
    </location>
</feature>
<keyword evidence="3" id="KW-1185">Reference proteome</keyword>
<organism evidence="2 3">
    <name type="scientific">Urochloa decumbens</name>
    <dbReference type="NCBI Taxonomy" id="240449"/>
    <lineage>
        <taxon>Eukaryota</taxon>
        <taxon>Viridiplantae</taxon>
        <taxon>Streptophyta</taxon>
        <taxon>Embryophyta</taxon>
        <taxon>Tracheophyta</taxon>
        <taxon>Spermatophyta</taxon>
        <taxon>Magnoliopsida</taxon>
        <taxon>Liliopsida</taxon>
        <taxon>Poales</taxon>
        <taxon>Poaceae</taxon>
        <taxon>PACMAD clade</taxon>
        <taxon>Panicoideae</taxon>
        <taxon>Panicodae</taxon>
        <taxon>Paniceae</taxon>
        <taxon>Melinidinae</taxon>
        <taxon>Urochloa</taxon>
    </lineage>
</organism>
<dbReference type="EMBL" id="OZ075128">
    <property type="protein sequence ID" value="CAL4958333.1"/>
    <property type="molecule type" value="Genomic_DNA"/>
</dbReference>
<dbReference type="PANTHER" id="PTHR35356:SF3">
    <property type="entry name" value="OS01G0156300 PROTEIN"/>
    <property type="match status" value="1"/>
</dbReference>
<dbReference type="AlphaFoldDB" id="A0ABC8ZDB1"/>
<dbReference type="Proteomes" id="UP001497457">
    <property type="component" value="Chromosome 18b"/>
</dbReference>